<protein>
    <submittedName>
        <fullName evidence="1">Uncharacterized protein</fullName>
    </submittedName>
</protein>
<proteinExistence type="predicted"/>
<accession>A0ABW3WF21</accession>
<dbReference type="Proteomes" id="UP001597158">
    <property type="component" value="Unassembled WGS sequence"/>
</dbReference>
<organism evidence="1 2">
    <name type="scientific">Thauera mechernichensis</name>
    <dbReference type="NCBI Taxonomy" id="82788"/>
    <lineage>
        <taxon>Bacteria</taxon>
        <taxon>Pseudomonadati</taxon>
        <taxon>Pseudomonadota</taxon>
        <taxon>Betaproteobacteria</taxon>
        <taxon>Rhodocyclales</taxon>
        <taxon>Zoogloeaceae</taxon>
        <taxon>Thauera</taxon>
    </lineage>
</organism>
<evidence type="ECO:0000313" key="2">
    <source>
        <dbReference type="Proteomes" id="UP001597158"/>
    </source>
</evidence>
<dbReference type="RefSeq" id="WP_277835410.1">
    <property type="nucleotide sequence ID" value="NZ_JARQZE010000024.1"/>
</dbReference>
<keyword evidence="2" id="KW-1185">Reference proteome</keyword>
<reference evidence="2" key="1">
    <citation type="journal article" date="2019" name="Int. J. Syst. Evol. Microbiol.">
        <title>The Global Catalogue of Microorganisms (GCM) 10K type strain sequencing project: providing services to taxonomists for standard genome sequencing and annotation.</title>
        <authorList>
            <consortium name="The Broad Institute Genomics Platform"/>
            <consortium name="The Broad Institute Genome Sequencing Center for Infectious Disease"/>
            <person name="Wu L."/>
            <person name="Ma J."/>
        </authorList>
    </citation>
    <scope>NUCLEOTIDE SEQUENCE [LARGE SCALE GENOMIC DNA]</scope>
    <source>
        <strain evidence="2">CCUG 48884</strain>
    </source>
</reference>
<sequence length="159" mass="17350">MTRYRRKLGKPLALDTPATRAAVNLVLAVEAGEHPDAETLRVLHDAFLELFGGTPPAEMFGSTCGLALPKGRPADHGFTSAEVVSAFIELERRSLAAEEEPAAISRAQEAAAYAFIDFEGQRDATRAVRRDWVQGRSTVEALDDDDLRSILAPYQLPDK</sequence>
<evidence type="ECO:0000313" key="1">
    <source>
        <dbReference type="EMBL" id="MFD1264561.1"/>
    </source>
</evidence>
<gene>
    <name evidence="1" type="ORF">ACFQ4M_13325</name>
</gene>
<comment type="caution">
    <text evidence="1">The sequence shown here is derived from an EMBL/GenBank/DDBJ whole genome shotgun (WGS) entry which is preliminary data.</text>
</comment>
<dbReference type="EMBL" id="JBHTMC010000025">
    <property type="protein sequence ID" value="MFD1264561.1"/>
    <property type="molecule type" value="Genomic_DNA"/>
</dbReference>
<name>A0ABW3WF21_9RHOO</name>